<evidence type="ECO:0000313" key="1">
    <source>
        <dbReference type="EMBL" id="GBN18045.1"/>
    </source>
</evidence>
<sequence>MGVLCSLTFPMRDDFEVVDMFAGKRTWKYKSRKWGFKKRRKEEKKIEFGNEHWFFNDGYGLPGTQKNPLRLQDGHLVTRIMEPFTLILSVPEAVKEEVDRS</sequence>
<protein>
    <submittedName>
        <fullName evidence="1">Uncharacterized protein</fullName>
    </submittedName>
</protein>
<evidence type="ECO:0000313" key="2">
    <source>
        <dbReference type="Proteomes" id="UP000499080"/>
    </source>
</evidence>
<dbReference type="EMBL" id="BGPR01006330">
    <property type="protein sequence ID" value="GBN18045.1"/>
    <property type="molecule type" value="Genomic_DNA"/>
</dbReference>
<keyword evidence="2" id="KW-1185">Reference proteome</keyword>
<dbReference type="AlphaFoldDB" id="A0A4Y2LT87"/>
<organism evidence="1 2">
    <name type="scientific">Araneus ventricosus</name>
    <name type="common">Orbweaver spider</name>
    <name type="synonym">Epeira ventricosa</name>
    <dbReference type="NCBI Taxonomy" id="182803"/>
    <lineage>
        <taxon>Eukaryota</taxon>
        <taxon>Metazoa</taxon>
        <taxon>Ecdysozoa</taxon>
        <taxon>Arthropoda</taxon>
        <taxon>Chelicerata</taxon>
        <taxon>Arachnida</taxon>
        <taxon>Araneae</taxon>
        <taxon>Araneomorphae</taxon>
        <taxon>Entelegynae</taxon>
        <taxon>Araneoidea</taxon>
        <taxon>Araneidae</taxon>
        <taxon>Araneus</taxon>
    </lineage>
</organism>
<accession>A0A4Y2LT87</accession>
<proteinExistence type="predicted"/>
<dbReference type="Proteomes" id="UP000499080">
    <property type="component" value="Unassembled WGS sequence"/>
</dbReference>
<name>A0A4Y2LT87_ARAVE</name>
<gene>
    <name evidence="1" type="ORF">AVEN_163684_1</name>
</gene>
<comment type="caution">
    <text evidence="1">The sequence shown here is derived from an EMBL/GenBank/DDBJ whole genome shotgun (WGS) entry which is preliminary data.</text>
</comment>
<reference evidence="1 2" key="1">
    <citation type="journal article" date="2019" name="Sci. Rep.">
        <title>Orb-weaving spider Araneus ventricosus genome elucidates the spidroin gene catalogue.</title>
        <authorList>
            <person name="Kono N."/>
            <person name="Nakamura H."/>
            <person name="Ohtoshi R."/>
            <person name="Moran D.A.P."/>
            <person name="Shinohara A."/>
            <person name="Yoshida Y."/>
            <person name="Fujiwara M."/>
            <person name="Mori M."/>
            <person name="Tomita M."/>
            <person name="Arakawa K."/>
        </authorList>
    </citation>
    <scope>NUCLEOTIDE SEQUENCE [LARGE SCALE GENOMIC DNA]</scope>
</reference>